<sequence length="273" mass="31193">MARTVTKYYFARPATVHGSLLLQVQKLDDDSCQVDILYDIERRFHPSFQRFKDTLRPSSPSQTVDHHLHHFVDMVIVDRNSDHPVSIISEAQKIKFSNHRHLFSASKELEVIRESPTEFSIPELGKWIKQRSPASNKDPDPLHPTKRSATAADLYFSTSGESKHHNLYTNSYNTNNNPFFPLTSGQKTANNNQIWNFKTNDTNQEVASLTGFELSVYEDNEALTTQIIATTVCLLMNIINENDNNYTKAEKSEDKSKKISLPKPAFLMKLLHA</sequence>
<proteinExistence type="predicted"/>
<dbReference type="EMBL" id="CCBN010000008">
    <property type="protein sequence ID" value="CDO54510.1"/>
    <property type="molecule type" value="Genomic_DNA"/>
</dbReference>
<evidence type="ECO:0000313" key="2">
    <source>
        <dbReference type="Proteomes" id="UP000242525"/>
    </source>
</evidence>
<gene>
    <name evidence="1" type="ORF">BN980_GECA08s00296g</name>
</gene>
<organism evidence="1 2">
    <name type="scientific">Geotrichum candidum</name>
    <name type="common">Oospora lactis</name>
    <name type="synonym">Dipodascus geotrichum</name>
    <dbReference type="NCBI Taxonomy" id="1173061"/>
    <lineage>
        <taxon>Eukaryota</taxon>
        <taxon>Fungi</taxon>
        <taxon>Dikarya</taxon>
        <taxon>Ascomycota</taxon>
        <taxon>Saccharomycotina</taxon>
        <taxon>Dipodascomycetes</taxon>
        <taxon>Dipodascales</taxon>
        <taxon>Dipodascaceae</taxon>
        <taxon>Geotrichum</taxon>
    </lineage>
</organism>
<protein>
    <submittedName>
        <fullName evidence="1">Similar to Butyrivibrio proteoclasticus YP_003831245.1 Phosphoglycerate mutase [Butyrivibrio proteoclasticus B316]</fullName>
    </submittedName>
</protein>
<dbReference type="AlphaFoldDB" id="A0A0J9XCE5"/>
<accession>A0A0J9XCE5</accession>
<dbReference type="Proteomes" id="UP000242525">
    <property type="component" value="Unassembled WGS sequence"/>
</dbReference>
<name>A0A0J9XCE5_GEOCN</name>
<comment type="caution">
    <text evidence="1">The sequence shown here is derived from an EMBL/GenBank/DDBJ whole genome shotgun (WGS) entry which is preliminary data.</text>
</comment>
<evidence type="ECO:0000313" key="1">
    <source>
        <dbReference type="EMBL" id="CDO54510.1"/>
    </source>
</evidence>
<keyword evidence="2" id="KW-1185">Reference proteome</keyword>
<reference evidence="1" key="1">
    <citation type="submission" date="2014-03" db="EMBL/GenBank/DDBJ databases">
        <authorList>
            <person name="Casaregola S."/>
        </authorList>
    </citation>
    <scope>NUCLEOTIDE SEQUENCE [LARGE SCALE GENOMIC DNA]</scope>
    <source>
        <strain evidence="1">CLIB 918</strain>
    </source>
</reference>